<dbReference type="InterPro" id="IPR000399">
    <property type="entry name" value="TPP-bd_CS"/>
</dbReference>
<evidence type="ECO:0000259" key="4">
    <source>
        <dbReference type="Pfam" id="PF02775"/>
    </source>
</evidence>
<dbReference type="Pfam" id="PF02775">
    <property type="entry name" value="TPP_enzyme_C"/>
    <property type="match status" value="1"/>
</dbReference>
<dbReference type="PANTHER" id="PTHR42818">
    <property type="entry name" value="SULFOPYRUVATE DECARBOXYLASE SUBUNIT ALPHA"/>
    <property type="match status" value="1"/>
</dbReference>
<reference evidence="5" key="1">
    <citation type="submission" date="2018-05" db="EMBL/GenBank/DDBJ databases">
        <authorList>
            <person name="Lanie J.A."/>
            <person name="Ng W.-L."/>
            <person name="Kazmierczak K.M."/>
            <person name="Andrzejewski T.M."/>
            <person name="Davidsen T.M."/>
            <person name="Wayne K.J."/>
            <person name="Tettelin H."/>
            <person name="Glass J.I."/>
            <person name="Rusch D."/>
            <person name="Podicherti R."/>
            <person name="Tsui H.-C.T."/>
            <person name="Winkler M.E."/>
        </authorList>
    </citation>
    <scope>NUCLEOTIDE SEQUENCE</scope>
</reference>
<evidence type="ECO:0000256" key="1">
    <source>
        <dbReference type="ARBA" id="ARBA00022793"/>
    </source>
</evidence>
<feature type="domain" description="Thiamine pyrophosphate enzyme TPP-binding" evidence="4">
    <location>
        <begin position="166"/>
        <end position="291"/>
    </location>
</feature>
<keyword evidence="1" id="KW-0210">Decarboxylase</keyword>
<dbReference type="InterPro" id="IPR051818">
    <property type="entry name" value="TPP_dependent_decarboxylase"/>
</dbReference>
<dbReference type="InterPro" id="IPR017684">
    <property type="entry name" value="Phosphono-pyrv_decarboxylase"/>
</dbReference>
<organism evidence="5">
    <name type="scientific">marine metagenome</name>
    <dbReference type="NCBI Taxonomy" id="408172"/>
    <lineage>
        <taxon>unclassified sequences</taxon>
        <taxon>metagenomes</taxon>
        <taxon>ecological metagenomes</taxon>
    </lineage>
</organism>
<dbReference type="NCBIfam" id="TIGR03297">
    <property type="entry name" value="Ppyr-DeCO2ase"/>
    <property type="match status" value="1"/>
</dbReference>
<evidence type="ECO:0000313" key="5">
    <source>
        <dbReference type="EMBL" id="SVA25516.1"/>
    </source>
</evidence>
<name>A0A381UBD2_9ZZZZ</name>
<dbReference type="CDD" id="cd07035">
    <property type="entry name" value="TPP_PYR_POX_like"/>
    <property type="match status" value="1"/>
</dbReference>
<dbReference type="InterPro" id="IPR029061">
    <property type="entry name" value="THDP-binding"/>
</dbReference>
<dbReference type="GO" id="GO:0030976">
    <property type="term" value="F:thiamine pyrophosphate binding"/>
    <property type="evidence" value="ECO:0007669"/>
    <property type="project" value="InterPro"/>
</dbReference>
<dbReference type="EMBL" id="UINC01006104">
    <property type="protein sequence ID" value="SVA25516.1"/>
    <property type="molecule type" value="Genomic_DNA"/>
</dbReference>
<dbReference type="Gene3D" id="3.40.50.970">
    <property type="match status" value="2"/>
</dbReference>
<keyword evidence="2" id="KW-0786">Thiamine pyrophosphate</keyword>
<evidence type="ECO:0000256" key="2">
    <source>
        <dbReference type="ARBA" id="ARBA00023052"/>
    </source>
</evidence>
<evidence type="ECO:0000256" key="3">
    <source>
        <dbReference type="ARBA" id="ARBA00023239"/>
    </source>
</evidence>
<dbReference type="CDD" id="cd03371">
    <property type="entry name" value="TPP_PpyrDC"/>
    <property type="match status" value="1"/>
</dbReference>
<dbReference type="SUPFAM" id="SSF52518">
    <property type="entry name" value="Thiamin diphosphate-binding fold (THDP-binding)"/>
    <property type="match status" value="2"/>
</dbReference>
<proteinExistence type="predicted"/>
<dbReference type="GO" id="GO:0033980">
    <property type="term" value="F:phosphonopyruvate decarboxylase activity"/>
    <property type="evidence" value="ECO:0007669"/>
    <property type="project" value="InterPro"/>
</dbReference>
<dbReference type="GO" id="GO:0032923">
    <property type="term" value="P:organic phosphonate biosynthetic process"/>
    <property type="evidence" value="ECO:0007669"/>
    <property type="project" value="InterPro"/>
</dbReference>
<dbReference type="AlphaFoldDB" id="A0A381UBD2"/>
<keyword evidence="3" id="KW-0456">Lyase</keyword>
<dbReference type="GO" id="GO:0000287">
    <property type="term" value="F:magnesium ion binding"/>
    <property type="evidence" value="ECO:0007669"/>
    <property type="project" value="InterPro"/>
</dbReference>
<accession>A0A381UBD2</accession>
<sequence length="321" mass="35534">MATGYYLAQKSLPLVYMQNSGLGNAVNPLLSLCDPDVYSIPMLVMIGWRGEPGVKDEPQHLKQGKVQLKLLESIDIPYEIISKDDDQFEMKISSAVETAKNESRPAVLLIKKGTFEKYGKKRKRSDDHRMNREKALEIILKNLDDNAVVVSTTGKTSREIFEIREKKGQSHQQDFLTVGSMGHCSSIALGIALSKPEREVVCIDGDGSMLMHLGSLTSIASLKPKNFRHILMNNEVHESVGGQDTAAKNIDLSAIVGVMGPSKMFKAETPAELKANITDFMKCVGPSFLEVKIRPGSREDLGRPTIKPVNNKENFMGFLEK</sequence>
<gene>
    <name evidence="5" type="ORF">METZ01_LOCUS78370</name>
</gene>
<protein>
    <recommendedName>
        <fullName evidence="4">Thiamine pyrophosphate enzyme TPP-binding domain-containing protein</fullName>
    </recommendedName>
</protein>
<dbReference type="PROSITE" id="PS00187">
    <property type="entry name" value="TPP_ENZYMES"/>
    <property type="match status" value="1"/>
</dbReference>
<dbReference type="InterPro" id="IPR011766">
    <property type="entry name" value="TPP_enzyme_TPP-bd"/>
</dbReference>
<dbReference type="PANTHER" id="PTHR42818:SF1">
    <property type="entry name" value="SULFOPYRUVATE DECARBOXYLASE"/>
    <property type="match status" value="1"/>
</dbReference>